<gene>
    <name evidence="2" type="ORF">PBRASI_LOCUS10998</name>
</gene>
<keyword evidence="1" id="KW-0812">Transmembrane</keyword>
<keyword evidence="1" id="KW-0472">Membrane</keyword>
<proteinExistence type="predicted"/>
<dbReference type="EMBL" id="CAJVPI010004087">
    <property type="protein sequence ID" value="CAG8665040.1"/>
    <property type="molecule type" value="Genomic_DNA"/>
</dbReference>
<dbReference type="OrthoDB" id="10432566at2759"/>
<comment type="caution">
    <text evidence="2">The sequence shown here is derived from an EMBL/GenBank/DDBJ whole genome shotgun (WGS) entry which is preliminary data.</text>
</comment>
<feature type="non-terminal residue" evidence="2">
    <location>
        <position position="77"/>
    </location>
</feature>
<accession>A0A9N9E5I9</accession>
<keyword evidence="3" id="KW-1185">Reference proteome</keyword>
<feature type="transmembrane region" description="Helical" evidence="1">
    <location>
        <begin position="6"/>
        <end position="24"/>
    </location>
</feature>
<dbReference type="AlphaFoldDB" id="A0A9N9E5I9"/>
<sequence length="77" mass="8711">MFSNTTDFLVFVGTAIILYIITWCNSRNTEKRFDAKMTASLKKQQKIISGLSEAVKYLGYDIREVRDGVARSSNADL</sequence>
<keyword evidence="1" id="KW-1133">Transmembrane helix</keyword>
<dbReference type="Proteomes" id="UP000789739">
    <property type="component" value="Unassembled WGS sequence"/>
</dbReference>
<reference evidence="2" key="1">
    <citation type="submission" date="2021-06" db="EMBL/GenBank/DDBJ databases">
        <authorList>
            <person name="Kallberg Y."/>
            <person name="Tangrot J."/>
            <person name="Rosling A."/>
        </authorList>
    </citation>
    <scope>NUCLEOTIDE SEQUENCE</scope>
    <source>
        <strain evidence="2">BR232B</strain>
    </source>
</reference>
<name>A0A9N9E5I9_9GLOM</name>
<organism evidence="2 3">
    <name type="scientific">Paraglomus brasilianum</name>
    <dbReference type="NCBI Taxonomy" id="144538"/>
    <lineage>
        <taxon>Eukaryota</taxon>
        <taxon>Fungi</taxon>
        <taxon>Fungi incertae sedis</taxon>
        <taxon>Mucoromycota</taxon>
        <taxon>Glomeromycotina</taxon>
        <taxon>Glomeromycetes</taxon>
        <taxon>Paraglomerales</taxon>
        <taxon>Paraglomeraceae</taxon>
        <taxon>Paraglomus</taxon>
    </lineage>
</organism>
<protein>
    <submittedName>
        <fullName evidence="2">8943_t:CDS:1</fullName>
    </submittedName>
</protein>
<evidence type="ECO:0000256" key="1">
    <source>
        <dbReference type="SAM" id="Phobius"/>
    </source>
</evidence>
<evidence type="ECO:0000313" key="2">
    <source>
        <dbReference type="EMBL" id="CAG8665040.1"/>
    </source>
</evidence>
<evidence type="ECO:0000313" key="3">
    <source>
        <dbReference type="Proteomes" id="UP000789739"/>
    </source>
</evidence>